<feature type="transmembrane region" description="Helical" evidence="6">
    <location>
        <begin position="222"/>
        <end position="247"/>
    </location>
</feature>
<evidence type="ECO:0000256" key="6">
    <source>
        <dbReference type="SAM" id="Phobius"/>
    </source>
</evidence>
<dbReference type="Proteomes" id="UP001224926">
    <property type="component" value="Chromosome"/>
</dbReference>
<feature type="transmembrane region" description="Helical" evidence="6">
    <location>
        <begin position="329"/>
        <end position="351"/>
    </location>
</feature>
<evidence type="ECO:0000313" key="9">
    <source>
        <dbReference type="Proteomes" id="UP001224926"/>
    </source>
</evidence>
<dbReference type="InterPro" id="IPR018461">
    <property type="entry name" value="Na/H_Antiport_NhaC-like_C"/>
</dbReference>
<feature type="transmembrane region" description="Helical" evidence="6">
    <location>
        <begin position="137"/>
        <end position="158"/>
    </location>
</feature>
<evidence type="ECO:0000256" key="3">
    <source>
        <dbReference type="ARBA" id="ARBA00022692"/>
    </source>
</evidence>
<feature type="transmembrane region" description="Helical" evidence="6">
    <location>
        <begin position="414"/>
        <end position="437"/>
    </location>
</feature>
<keyword evidence="4 6" id="KW-1133">Transmembrane helix</keyword>
<evidence type="ECO:0000256" key="1">
    <source>
        <dbReference type="ARBA" id="ARBA00004651"/>
    </source>
</evidence>
<dbReference type="GO" id="GO:0005886">
    <property type="term" value="C:plasma membrane"/>
    <property type="evidence" value="ECO:0007669"/>
    <property type="project" value="UniProtKB-SubCell"/>
</dbReference>
<feature type="transmembrane region" description="Helical" evidence="6">
    <location>
        <begin position="6"/>
        <end position="22"/>
    </location>
</feature>
<keyword evidence="9" id="KW-1185">Reference proteome</keyword>
<feature type="transmembrane region" description="Helical" evidence="6">
    <location>
        <begin position="96"/>
        <end position="117"/>
    </location>
</feature>
<dbReference type="Pfam" id="PF03553">
    <property type="entry name" value="Na_H_antiporter"/>
    <property type="match status" value="1"/>
</dbReference>
<feature type="transmembrane region" description="Helical" evidence="6">
    <location>
        <begin position="444"/>
        <end position="468"/>
    </location>
</feature>
<keyword evidence="3 6" id="KW-0812">Transmembrane</keyword>
<dbReference type="GeneID" id="39860583"/>
<evidence type="ECO:0000313" key="8">
    <source>
        <dbReference type="EMBL" id="WMT08624.1"/>
    </source>
</evidence>
<feature type="transmembrane region" description="Helical" evidence="6">
    <location>
        <begin position="524"/>
        <end position="547"/>
    </location>
</feature>
<organism evidence="8 9">
    <name type="scientific">Natrinema thermotolerans</name>
    <dbReference type="NCBI Taxonomy" id="121872"/>
    <lineage>
        <taxon>Archaea</taxon>
        <taxon>Methanobacteriati</taxon>
        <taxon>Methanobacteriota</taxon>
        <taxon>Stenosarchaea group</taxon>
        <taxon>Halobacteria</taxon>
        <taxon>Halobacteriales</taxon>
        <taxon>Natrialbaceae</taxon>
        <taxon>Natrinema</taxon>
    </lineage>
</organism>
<dbReference type="AlphaFoldDB" id="A0AAF0PDR8"/>
<keyword evidence="5 6" id="KW-0472">Membrane</keyword>
<feature type="transmembrane region" description="Helical" evidence="6">
    <location>
        <begin position="372"/>
        <end position="394"/>
    </location>
</feature>
<dbReference type="GeneID" id="84212892"/>
<comment type="subcellular location">
    <subcellularLocation>
        <location evidence="1">Cell membrane</location>
        <topology evidence="1">Multi-pass membrane protein</topology>
    </subcellularLocation>
</comment>
<evidence type="ECO:0000259" key="7">
    <source>
        <dbReference type="Pfam" id="PF03553"/>
    </source>
</evidence>
<gene>
    <name evidence="8" type="ORF">NP511_03080</name>
</gene>
<feature type="transmembrane region" description="Helical" evidence="6">
    <location>
        <begin position="27"/>
        <end position="45"/>
    </location>
</feature>
<feature type="transmembrane region" description="Helical" evidence="6">
    <location>
        <begin position="498"/>
        <end position="518"/>
    </location>
</feature>
<dbReference type="PANTHER" id="PTHR43478:SF1">
    <property type="entry name" value="NA+_H+ ANTIPORTER NHAC-LIKE C-TERMINAL DOMAIN-CONTAINING PROTEIN"/>
    <property type="match status" value="1"/>
</dbReference>
<feature type="transmembrane region" description="Helical" evidence="6">
    <location>
        <begin position="65"/>
        <end position="84"/>
    </location>
</feature>
<reference evidence="8 9" key="1">
    <citation type="submission" date="2022-07" db="EMBL/GenBank/DDBJ databases">
        <title>Two temperate virus in Haloterrigena jeotgali A29.</title>
        <authorList>
            <person name="Deng X."/>
        </authorList>
    </citation>
    <scope>NUCLEOTIDE SEQUENCE [LARGE SCALE GENOMIC DNA]</scope>
    <source>
        <strain evidence="8 9">A29</strain>
    </source>
</reference>
<evidence type="ECO:0000256" key="5">
    <source>
        <dbReference type="ARBA" id="ARBA00023136"/>
    </source>
</evidence>
<feature type="transmembrane region" description="Helical" evidence="6">
    <location>
        <begin position="297"/>
        <end position="317"/>
    </location>
</feature>
<evidence type="ECO:0000256" key="2">
    <source>
        <dbReference type="ARBA" id="ARBA00022475"/>
    </source>
</evidence>
<proteinExistence type="predicted"/>
<accession>A0AAF0PDR8</accession>
<dbReference type="EMBL" id="CP101873">
    <property type="protein sequence ID" value="WMT08624.1"/>
    <property type="molecule type" value="Genomic_DNA"/>
</dbReference>
<feature type="domain" description="Na+/H+ antiporter NhaC-like C-terminal" evidence="7">
    <location>
        <begin position="194"/>
        <end position="516"/>
    </location>
</feature>
<keyword evidence="2" id="KW-1003">Cell membrane</keyword>
<evidence type="ECO:0000256" key="4">
    <source>
        <dbReference type="ARBA" id="ARBA00022989"/>
    </source>
</evidence>
<dbReference type="PANTHER" id="PTHR43478">
    <property type="entry name" value="NA+/H+ ANTIPORTER-RELATED"/>
    <property type="match status" value="1"/>
</dbReference>
<name>A0AAF0PDR8_9EURY</name>
<dbReference type="RefSeq" id="WP_049964353.1">
    <property type="nucleotide sequence ID" value="NZ_CP101873.1"/>
</dbReference>
<sequence>MSATTYGAWSLLPLILAIGVAIKTRKAIIGLFLGVWSGGAIYRYFDGVDLAASLFSGVGLPSYEPLNIVVGIIIAGFWGSIDALQWISESVGESVFNMQIILLVLFLGSAIAMIWKLGGTLAAAEKVTEYVDSKRKAGLAAWLMGIGLFFDDYANAAIVGTTMKDISDELNMSREKLSYIVDSTAAPVSTLALSSWVAFQMSMINTGYEATDIPASEVPSSFLIFIKSIPFNMYSILAIVMVGIIVVTQRDFGAMLSAEHRARETGKVNGEKAQPMQDIKGELGEPIEGAPRMLRTFFVPVLVLLGVVTVGAIITGYEPGRTLREILINANYIFTIVVGSFAMVGSTWYYAYFYDYMSVGESVDTSVKGFKIMLTPLTILVLAWTIGSVVEQLGTGEYVATYATMVLTPETLPIVVLLIGSFMAFTMGDSWAVMAVLTPIAVPLAWELTASHTMVAVVVGATFSGAIFGDHSSPVAPTTVLAATFTGADLIDHVRTQVYYALTVVAVSTVLLLTWGYGSPIWGRSIWAAVALLLVGSVLLTGIVYFLSGWDARRKNISATVTNHETHSLEAGDD</sequence>
<protein>
    <submittedName>
        <fullName evidence="8">Na+/H+ antiporter NhaC family protein</fullName>
    </submittedName>
</protein>